<organism evidence="2 3">
    <name type="scientific">Lasiosphaeris hirsuta</name>
    <dbReference type="NCBI Taxonomy" id="260670"/>
    <lineage>
        <taxon>Eukaryota</taxon>
        <taxon>Fungi</taxon>
        <taxon>Dikarya</taxon>
        <taxon>Ascomycota</taxon>
        <taxon>Pezizomycotina</taxon>
        <taxon>Sordariomycetes</taxon>
        <taxon>Sordariomycetidae</taxon>
        <taxon>Sordariales</taxon>
        <taxon>Lasiosphaeriaceae</taxon>
        <taxon>Lasiosphaeris</taxon>
    </lineage>
</organism>
<evidence type="ECO:0000313" key="2">
    <source>
        <dbReference type="EMBL" id="KAK0719756.1"/>
    </source>
</evidence>
<sequence length="247" mass="28161">MINTLIFPEAAESLQQMATALTLHPGPATPRTEPYFDARDGGECVITGRSGMLCYILPFSLNSDEDTQGDAYRLFDHARIFLVEARRWKSARALFTTFLNCRNQTWNLICLNQQLNEWWNQGYFGLKCLGIFPKDDHHRTVRIQFRWLSRELVVQGEGISDPELSDDVQPSDGDPSREGTKIEEGDTFDVIVTRREAEMMKTALDLQWAILRIAKNWDAFERLSGRRKAASSRPSGGREIQPATSFN</sequence>
<reference evidence="2" key="1">
    <citation type="submission" date="2023-06" db="EMBL/GenBank/DDBJ databases">
        <title>Genome-scale phylogeny and comparative genomics of the fungal order Sordariales.</title>
        <authorList>
            <consortium name="Lawrence Berkeley National Laboratory"/>
            <person name="Hensen N."/>
            <person name="Bonometti L."/>
            <person name="Westerberg I."/>
            <person name="Brannstrom I.O."/>
            <person name="Guillou S."/>
            <person name="Cros-Aarteil S."/>
            <person name="Calhoun S."/>
            <person name="Haridas S."/>
            <person name="Kuo A."/>
            <person name="Mondo S."/>
            <person name="Pangilinan J."/>
            <person name="Riley R."/>
            <person name="Labutti K."/>
            <person name="Andreopoulos B."/>
            <person name="Lipzen A."/>
            <person name="Chen C."/>
            <person name="Yanf M."/>
            <person name="Daum C."/>
            <person name="Ng V."/>
            <person name="Clum A."/>
            <person name="Steindorff A."/>
            <person name="Ohm R."/>
            <person name="Martin F."/>
            <person name="Silar P."/>
            <person name="Natvig D."/>
            <person name="Lalanne C."/>
            <person name="Gautier V."/>
            <person name="Ament-Velasquez S.L."/>
            <person name="Kruys A."/>
            <person name="Hutchinson M.I."/>
            <person name="Powell A.J."/>
            <person name="Barry K."/>
            <person name="Miller A.N."/>
            <person name="Grigoriev I.V."/>
            <person name="Debuchy R."/>
            <person name="Gladieux P."/>
            <person name="Thoren M.H."/>
            <person name="Johannesson H."/>
        </authorList>
    </citation>
    <scope>NUCLEOTIDE SEQUENCE</scope>
    <source>
        <strain evidence="2">SMH4607-1</strain>
    </source>
</reference>
<evidence type="ECO:0000256" key="1">
    <source>
        <dbReference type="SAM" id="MobiDB-lite"/>
    </source>
</evidence>
<accession>A0AA40APT0</accession>
<feature type="region of interest" description="Disordered" evidence="1">
    <location>
        <begin position="159"/>
        <end position="182"/>
    </location>
</feature>
<gene>
    <name evidence="2" type="ORF">B0H67DRAFT_608574</name>
</gene>
<comment type="caution">
    <text evidence="2">The sequence shown here is derived from an EMBL/GenBank/DDBJ whole genome shotgun (WGS) entry which is preliminary data.</text>
</comment>
<dbReference type="Proteomes" id="UP001172102">
    <property type="component" value="Unassembled WGS sequence"/>
</dbReference>
<feature type="region of interest" description="Disordered" evidence="1">
    <location>
        <begin position="225"/>
        <end position="247"/>
    </location>
</feature>
<evidence type="ECO:0000313" key="3">
    <source>
        <dbReference type="Proteomes" id="UP001172102"/>
    </source>
</evidence>
<evidence type="ECO:0008006" key="4">
    <source>
        <dbReference type="Google" id="ProtNLM"/>
    </source>
</evidence>
<dbReference type="AlphaFoldDB" id="A0AA40APT0"/>
<protein>
    <recommendedName>
        <fullName evidence="4">HNH nuclease domain-containing protein</fullName>
    </recommendedName>
</protein>
<name>A0AA40APT0_9PEZI</name>
<keyword evidence="3" id="KW-1185">Reference proteome</keyword>
<proteinExistence type="predicted"/>
<dbReference type="EMBL" id="JAUKUA010000003">
    <property type="protein sequence ID" value="KAK0719756.1"/>
    <property type="molecule type" value="Genomic_DNA"/>
</dbReference>